<evidence type="ECO:0000256" key="1">
    <source>
        <dbReference type="SAM" id="MobiDB-lite"/>
    </source>
</evidence>
<reference evidence="2 3" key="1">
    <citation type="journal article" date="2009" name="PLoS Biol.">
        <title>Lineage-specific biology revealed by a finished genome assembly of the mouse.</title>
        <authorList>
            <consortium name="Mouse Genome Sequencing Consortium"/>
            <person name="Church D.M."/>
            <person name="Goodstadt L."/>
            <person name="Hillier L.W."/>
            <person name="Zody M.C."/>
            <person name="Goldstein S."/>
            <person name="She X."/>
            <person name="Bult C.J."/>
            <person name="Agarwala R."/>
            <person name="Cherry J.L."/>
            <person name="DiCuccio M."/>
            <person name="Hlavina W."/>
            <person name="Kapustin Y."/>
            <person name="Meric P."/>
            <person name="Maglott D."/>
            <person name="Birtle Z."/>
            <person name="Marques A.C."/>
            <person name="Graves T."/>
            <person name="Zhou S."/>
            <person name="Teague B."/>
            <person name="Potamousis K."/>
            <person name="Churas C."/>
            <person name="Place M."/>
            <person name="Herschleb J."/>
            <person name="Runnheim R."/>
            <person name="Forrest D."/>
            <person name="Amos-Landgraf J."/>
            <person name="Schwartz D.C."/>
            <person name="Cheng Z."/>
            <person name="Lindblad-Toh K."/>
            <person name="Eichler E.E."/>
            <person name="Ponting C.P."/>
        </authorList>
    </citation>
    <scope>NUCLEOTIDE SEQUENCE [LARGE SCALE GENOMIC DNA]</scope>
    <source>
        <strain evidence="2 3">C57BL/6J</strain>
    </source>
</reference>
<dbReference type="ExpressionAtlas" id="D3YVK6">
    <property type="expression patterns" value="baseline and differential"/>
</dbReference>
<organism evidence="2 3">
    <name type="scientific">Mus musculus</name>
    <name type="common">Mouse</name>
    <dbReference type="NCBI Taxonomy" id="10090"/>
    <lineage>
        <taxon>Eukaryota</taxon>
        <taxon>Metazoa</taxon>
        <taxon>Chordata</taxon>
        <taxon>Craniata</taxon>
        <taxon>Vertebrata</taxon>
        <taxon>Euteleostomi</taxon>
        <taxon>Mammalia</taxon>
        <taxon>Eutheria</taxon>
        <taxon>Euarchontoglires</taxon>
        <taxon>Glires</taxon>
        <taxon>Rodentia</taxon>
        <taxon>Myomorpha</taxon>
        <taxon>Muroidea</taxon>
        <taxon>Muridae</taxon>
        <taxon>Murinae</taxon>
        <taxon>Mus</taxon>
        <taxon>Mus</taxon>
    </lineage>
</organism>
<evidence type="ECO:0000313" key="3">
    <source>
        <dbReference type="Proteomes" id="UP000000589"/>
    </source>
</evidence>
<dbReference type="GeneID" id="14356"/>
<dbReference type="AlphaFoldDB" id="D3YVK6"/>
<dbReference type="GeneTree" id="ENSGT00450000040326"/>
<dbReference type="MGI" id="MGI:1315196">
    <property type="gene designation" value="Timm10b"/>
</dbReference>
<name>D3YVK6_MOUSE</name>
<dbReference type="OrthoDB" id="1551503at2759"/>
<dbReference type="Ensembl" id="ENSMUST00000106784.2">
    <property type="protein sequence ID" value="ENSMUSP00000102396.2"/>
    <property type="gene ID" value="ENSMUSG00000089847.9"/>
</dbReference>
<reference evidence="2" key="4">
    <citation type="submission" date="2025-09" db="UniProtKB">
        <authorList>
            <consortium name="Ensembl"/>
        </authorList>
    </citation>
    <scope>IDENTIFICATION</scope>
    <source>
        <strain evidence="2">C57BL/6J</strain>
    </source>
</reference>
<dbReference type="Bgee" id="ENSMUSG00000089847">
    <property type="expression patterns" value="Expressed in granulocyte and 202 other cell types or tissues"/>
</dbReference>
<accession>D3YVK6</accession>
<evidence type="ECO:0000313" key="2">
    <source>
        <dbReference type="Ensembl" id="ENSMUSP00000102396.2"/>
    </source>
</evidence>
<protein>
    <submittedName>
        <fullName evidence="2">Translocase of inner mitochondrial membrane 10B</fullName>
    </submittedName>
</protein>
<dbReference type="RefSeq" id="NP_001346983.1">
    <property type="nucleotide sequence ID" value="NM_001360054.1"/>
</dbReference>
<gene>
    <name evidence="2" type="primary">Timm10b</name>
</gene>
<sequence length="102" mass="11601">MEQQQQQLRNRCVPSLHHRALDAEEVETVRPACTAVLGNSSILTTASWPLTCTSCPPWSSAASRTTRLPRPRQVFLQNRPETRHQAASRPWPLERSCQKELL</sequence>
<feature type="region of interest" description="Disordered" evidence="1">
    <location>
        <begin position="78"/>
        <end position="102"/>
    </location>
</feature>
<dbReference type="ProteomicsDB" id="346819"/>
<reference evidence="2" key="3">
    <citation type="submission" date="2025-08" db="UniProtKB">
        <authorList>
            <consortium name="Ensembl"/>
        </authorList>
    </citation>
    <scope>IDENTIFICATION</scope>
    <source>
        <strain evidence="2">C57BL/6J</strain>
    </source>
</reference>
<dbReference type="PeptideAtlas" id="D3YVK6"/>
<dbReference type="CTD" id="26515"/>
<dbReference type="HOGENOM" id="CLU_2276550_0_0_1"/>
<dbReference type="VEuPathDB" id="HostDB:ENSMUSG00000089847"/>
<dbReference type="Proteomes" id="UP000000589">
    <property type="component" value="Chromosome 7"/>
</dbReference>
<reference evidence="2 3" key="2">
    <citation type="journal article" date="2011" name="PLoS Biol.">
        <title>Modernizing reference genome assemblies.</title>
        <authorList>
            <person name="Church D.M."/>
            <person name="Schneider V.A."/>
            <person name="Graves T."/>
            <person name="Auger K."/>
            <person name="Cunningham F."/>
            <person name="Bouk N."/>
            <person name="Chen H.C."/>
            <person name="Agarwala R."/>
            <person name="McLaren W.M."/>
            <person name="Ritchie G.R."/>
            <person name="Albracht D."/>
            <person name="Kremitzki M."/>
            <person name="Rock S."/>
            <person name="Kotkiewicz H."/>
            <person name="Kremitzki C."/>
            <person name="Wollam A."/>
            <person name="Trani L."/>
            <person name="Fulton L."/>
            <person name="Fulton R."/>
            <person name="Matthews L."/>
            <person name="Whitehead S."/>
            <person name="Chow W."/>
            <person name="Torrance J."/>
            <person name="Dunn M."/>
            <person name="Harden G."/>
            <person name="Threadgold G."/>
            <person name="Wood J."/>
            <person name="Collins J."/>
            <person name="Heath P."/>
            <person name="Griffiths G."/>
            <person name="Pelan S."/>
            <person name="Grafham D."/>
            <person name="Eichler E.E."/>
            <person name="Weinstock G."/>
            <person name="Mardis E.R."/>
            <person name="Wilson R.K."/>
            <person name="Howe K."/>
            <person name="Flicek P."/>
            <person name="Hubbard T."/>
        </authorList>
    </citation>
    <scope>NUCLEOTIDE SEQUENCE [LARGE SCALE GENOMIC DNA]</scope>
    <source>
        <strain evidence="2 3">C57BL/6J</strain>
    </source>
</reference>
<keyword evidence="3" id="KW-1185">Reference proteome</keyword>
<proteinExistence type="predicted"/>